<reference evidence="1" key="1">
    <citation type="journal article" date="2015" name="Nature">
        <title>Complex archaea that bridge the gap between prokaryotes and eukaryotes.</title>
        <authorList>
            <person name="Spang A."/>
            <person name="Saw J.H."/>
            <person name="Jorgensen S.L."/>
            <person name="Zaremba-Niedzwiedzka K."/>
            <person name="Martijn J."/>
            <person name="Lind A.E."/>
            <person name="van Eijk R."/>
            <person name="Schleper C."/>
            <person name="Guy L."/>
            <person name="Ettema T.J."/>
        </authorList>
    </citation>
    <scope>NUCLEOTIDE SEQUENCE</scope>
</reference>
<evidence type="ECO:0000313" key="1">
    <source>
        <dbReference type="EMBL" id="KKN56093.1"/>
    </source>
</evidence>
<accession>A0A0F9UR67</accession>
<protein>
    <submittedName>
        <fullName evidence="1">Uncharacterized protein</fullName>
    </submittedName>
</protein>
<comment type="caution">
    <text evidence="1">The sequence shown here is derived from an EMBL/GenBank/DDBJ whole genome shotgun (WGS) entry which is preliminary data.</text>
</comment>
<gene>
    <name evidence="1" type="ORF">LCGC14_0575710</name>
</gene>
<dbReference type="AlphaFoldDB" id="A0A0F9UR67"/>
<proteinExistence type="predicted"/>
<sequence>MSNKSTYSLECAECSCDVFERDEDTYYEGRAASVRTAAAIVSSA</sequence>
<name>A0A0F9UR67_9ZZZZ</name>
<organism evidence="1">
    <name type="scientific">marine sediment metagenome</name>
    <dbReference type="NCBI Taxonomy" id="412755"/>
    <lineage>
        <taxon>unclassified sequences</taxon>
        <taxon>metagenomes</taxon>
        <taxon>ecological metagenomes</taxon>
    </lineage>
</organism>
<dbReference type="EMBL" id="LAZR01000858">
    <property type="protein sequence ID" value="KKN56093.1"/>
    <property type="molecule type" value="Genomic_DNA"/>
</dbReference>